<dbReference type="InterPro" id="IPR044148">
    <property type="entry name" value="ALDH_GabD1-like"/>
</dbReference>
<accession>A0ABQ3HZX7</accession>
<keyword evidence="2" id="KW-0521">NADP</keyword>
<dbReference type="PANTHER" id="PTHR43217:SF2">
    <property type="entry name" value="SUCCINATE-SEMIALDEHYDE DEHYDROGENASE [NADP(+)]"/>
    <property type="match status" value="1"/>
</dbReference>
<dbReference type="Gene3D" id="3.40.605.10">
    <property type="entry name" value="Aldehyde Dehydrogenase, Chain A, domain 1"/>
    <property type="match status" value="1"/>
</dbReference>
<dbReference type="Pfam" id="PF00171">
    <property type="entry name" value="Aldedh"/>
    <property type="match status" value="1"/>
</dbReference>
<dbReference type="CDD" id="cd07100">
    <property type="entry name" value="ALDH_SSADH1_GabD1"/>
    <property type="match status" value="1"/>
</dbReference>
<evidence type="ECO:0000256" key="1">
    <source>
        <dbReference type="ARBA" id="ARBA00009986"/>
    </source>
</evidence>
<dbReference type="RefSeq" id="WP_189626428.1">
    <property type="nucleotide sequence ID" value="NZ_BNAF01000006.1"/>
</dbReference>
<feature type="domain" description="Aldehyde dehydrogenase" evidence="4">
    <location>
        <begin position="4"/>
        <end position="455"/>
    </location>
</feature>
<dbReference type="InterPro" id="IPR016162">
    <property type="entry name" value="Ald_DH_N"/>
</dbReference>
<proteinExistence type="inferred from homology"/>
<gene>
    <name evidence="5" type="ORF">GCM10017764_19110</name>
</gene>
<keyword evidence="6" id="KW-1185">Reference proteome</keyword>
<reference evidence="6" key="1">
    <citation type="journal article" date="2019" name="Int. J. Syst. Evol. Microbiol.">
        <title>The Global Catalogue of Microorganisms (GCM) 10K type strain sequencing project: providing services to taxonomists for standard genome sequencing and annotation.</title>
        <authorList>
            <consortium name="The Broad Institute Genomics Platform"/>
            <consortium name="The Broad Institute Genome Sequencing Center for Infectious Disease"/>
            <person name="Wu L."/>
            <person name="Ma J."/>
        </authorList>
    </citation>
    <scope>NUCLEOTIDE SEQUENCE [LARGE SCALE GENOMIC DNA]</scope>
    <source>
        <strain evidence="6">CGMCC 1.12966</strain>
    </source>
</reference>
<name>A0ABQ3HZX7_9SPHI</name>
<dbReference type="EMBL" id="BNAF01000006">
    <property type="protein sequence ID" value="GHE35931.1"/>
    <property type="molecule type" value="Genomic_DNA"/>
</dbReference>
<evidence type="ECO:0000259" key="4">
    <source>
        <dbReference type="Pfam" id="PF00171"/>
    </source>
</evidence>
<dbReference type="SUPFAM" id="SSF53720">
    <property type="entry name" value="ALDH-like"/>
    <property type="match status" value="1"/>
</dbReference>
<comment type="similarity">
    <text evidence="1">Belongs to the aldehyde dehydrogenase family.</text>
</comment>
<organism evidence="5 6">
    <name type="scientific">Sphingobacterium griseoflavum</name>
    <dbReference type="NCBI Taxonomy" id="1474952"/>
    <lineage>
        <taxon>Bacteria</taxon>
        <taxon>Pseudomonadati</taxon>
        <taxon>Bacteroidota</taxon>
        <taxon>Sphingobacteriia</taxon>
        <taxon>Sphingobacteriales</taxon>
        <taxon>Sphingobacteriaceae</taxon>
        <taxon>Sphingobacterium</taxon>
    </lineage>
</organism>
<comment type="caution">
    <text evidence="5">The sequence shown here is derived from an EMBL/GenBank/DDBJ whole genome shotgun (WGS) entry which is preliminary data.</text>
</comment>
<dbReference type="Proteomes" id="UP000620550">
    <property type="component" value="Unassembled WGS sequence"/>
</dbReference>
<sequence>MAGTTFNTINPYTEQVLQSYEINATEEIKERIDAADKVFHESWKLLSVADRVPYLSRAADLMEEQKTSLAELAAREMGKPVTLGEGEVDYCIAILRYYARYATKYLSDRPIEEVEHGTALVSYEPTGVILSIQPWNFPFSQLVRLAAPNLVAGNAIIVKPAKSTFGCGMAIQKIFDEAGFPQHLYSTFSFDNENIEELIADKRIKGVALTGSDAAGAKVAAIAGKYVKKTVMELGGSDPFLVLENADIDKAVKGAILGRFANAGQVCTSSKRLIVVDAVHDEFVAKLKAAITDIKVGDPLDSNVDMGPMSSEKQLETVLEQVNNSVDNGATLEIGGRRMDRKGYFIEPTLLTNVQKGQAAYDDEIFGPVAAVIRAKDQDEAIAIANDSPYGLGGTIFSEDVEEAKAVAKRIETGMVFINRPTTSSPALPFGGVKNSGYGKELSWIALTEFVNRKLIRITEIDAPY</sequence>
<evidence type="ECO:0000256" key="2">
    <source>
        <dbReference type="ARBA" id="ARBA00022857"/>
    </source>
</evidence>
<evidence type="ECO:0000256" key="3">
    <source>
        <dbReference type="ARBA" id="ARBA00023002"/>
    </source>
</evidence>
<dbReference type="InterPro" id="IPR015590">
    <property type="entry name" value="Aldehyde_DH_dom"/>
</dbReference>
<keyword evidence="3" id="KW-0560">Oxidoreductase</keyword>
<dbReference type="InterPro" id="IPR016161">
    <property type="entry name" value="Ald_DH/histidinol_DH"/>
</dbReference>
<evidence type="ECO:0000313" key="6">
    <source>
        <dbReference type="Proteomes" id="UP000620550"/>
    </source>
</evidence>
<dbReference type="Gene3D" id="3.40.309.10">
    <property type="entry name" value="Aldehyde Dehydrogenase, Chain A, domain 2"/>
    <property type="match status" value="1"/>
</dbReference>
<protein>
    <submittedName>
        <fullName evidence="5">Aldehyde dehydrogenase</fullName>
    </submittedName>
</protein>
<dbReference type="PANTHER" id="PTHR43217">
    <property type="entry name" value="SUCCINATE SEMIALDEHYDE DEHYDROGENASE [NAD(P)+] SAD"/>
    <property type="match status" value="1"/>
</dbReference>
<dbReference type="InterPro" id="IPR047110">
    <property type="entry name" value="GABD/Sad-like"/>
</dbReference>
<evidence type="ECO:0000313" key="5">
    <source>
        <dbReference type="EMBL" id="GHE35931.1"/>
    </source>
</evidence>
<dbReference type="InterPro" id="IPR016163">
    <property type="entry name" value="Ald_DH_C"/>
</dbReference>